<proteinExistence type="inferred from homology"/>
<keyword evidence="7" id="KW-0175">Coiled coil</keyword>
<dbReference type="AlphaFoldDB" id="A0A6P3Y1M8"/>
<comment type="similarity">
    <text evidence="2">Belongs to the MAD1 family.</text>
</comment>
<evidence type="ECO:0000313" key="9">
    <source>
        <dbReference type="RefSeq" id="XP_014484736.1"/>
    </source>
</evidence>
<dbReference type="GO" id="GO:0005635">
    <property type="term" value="C:nuclear envelope"/>
    <property type="evidence" value="ECO:0007669"/>
    <property type="project" value="TreeGrafter"/>
</dbReference>
<feature type="coiled-coil region" evidence="7">
    <location>
        <begin position="34"/>
        <end position="163"/>
    </location>
</feature>
<dbReference type="PANTHER" id="PTHR23168">
    <property type="entry name" value="MITOTIC SPINDLE ASSEMBLY CHECKPOINT PROTEIN MAD1 MITOTIC ARREST DEFICIENT-LIKE PROTEIN 1"/>
    <property type="match status" value="1"/>
</dbReference>
<dbReference type="Gene3D" id="3.30.457.60">
    <property type="match status" value="1"/>
</dbReference>
<dbReference type="SUPFAM" id="SSF75704">
    <property type="entry name" value="Mitotic arrest deficient-like 1, Mad1"/>
    <property type="match status" value="1"/>
</dbReference>
<dbReference type="GO" id="GO:0072686">
    <property type="term" value="C:mitotic spindle"/>
    <property type="evidence" value="ECO:0007669"/>
    <property type="project" value="TreeGrafter"/>
</dbReference>
<dbReference type="Proteomes" id="UP000515204">
    <property type="component" value="Unplaced"/>
</dbReference>
<dbReference type="CTD" id="35954"/>
<comment type="subcellular location">
    <subcellularLocation>
        <location evidence="1">Nucleus</location>
    </subcellularLocation>
</comment>
<evidence type="ECO:0000256" key="4">
    <source>
        <dbReference type="ARBA" id="ARBA00022776"/>
    </source>
</evidence>
<dbReference type="GO" id="GO:0000776">
    <property type="term" value="C:kinetochore"/>
    <property type="evidence" value="ECO:0007669"/>
    <property type="project" value="TreeGrafter"/>
</dbReference>
<evidence type="ECO:0000256" key="6">
    <source>
        <dbReference type="ARBA" id="ARBA00023306"/>
    </source>
</evidence>
<gene>
    <name evidence="9" type="primary">LOC106749602</name>
</gene>
<name>A0A6P3Y1M8_DINQU</name>
<keyword evidence="3" id="KW-0132">Cell division</keyword>
<dbReference type="InterPro" id="IPR008672">
    <property type="entry name" value="Mad1"/>
</dbReference>
<dbReference type="GO" id="GO:0051301">
    <property type="term" value="P:cell division"/>
    <property type="evidence" value="ECO:0007669"/>
    <property type="project" value="UniProtKB-KW"/>
</dbReference>
<sequence>MILVTRERDSYRQQLDWYEKELTMDGNNAMAERIPALERAIDGYRELVSKLEADLQAAEDVAQRNECNRLREEIEQLKGELEHRSLKGDFNSNARVLHYTMNPAAIAEKQAEEKQAALLQELEELRGKVTTGNFGTTTSSLHAQEIAELKQTHEIKIARLKEAFKASSQEYRQACYQFFGWRVDRSKEGCYKLMSQYAESPEDFLSFHVGEEGVDLLQTPYSTNLNSLIEQYLQKQHSVPMFLNALQSDLFNHQTVTNIVT</sequence>
<evidence type="ECO:0000313" key="8">
    <source>
        <dbReference type="Proteomes" id="UP000515204"/>
    </source>
</evidence>
<keyword evidence="4" id="KW-0498">Mitosis</keyword>
<accession>A0A6P3Y1M8</accession>
<dbReference type="Gene3D" id="6.10.250.90">
    <property type="match status" value="1"/>
</dbReference>
<dbReference type="GO" id="GO:0051315">
    <property type="term" value="P:attachment of mitotic spindle microtubules to kinetochore"/>
    <property type="evidence" value="ECO:0007669"/>
    <property type="project" value="TreeGrafter"/>
</dbReference>
<evidence type="ECO:0000256" key="2">
    <source>
        <dbReference type="ARBA" id="ARBA00008029"/>
    </source>
</evidence>
<organism evidence="8 9">
    <name type="scientific">Dinoponera quadriceps</name>
    <name type="common">South American ant</name>
    <dbReference type="NCBI Taxonomy" id="609295"/>
    <lineage>
        <taxon>Eukaryota</taxon>
        <taxon>Metazoa</taxon>
        <taxon>Ecdysozoa</taxon>
        <taxon>Arthropoda</taxon>
        <taxon>Hexapoda</taxon>
        <taxon>Insecta</taxon>
        <taxon>Pterygota</taxon>
        <taxon>Neoptera</taxon>
        <taxon>Endopterygota</taxon>
        <taxon>Hymenoptera</taxon>
        <taxon>Apocrita</taxon>
        <taxon>Aculeata</taxon>
        <taxon>Formicoidea</taxon>
        <taxon>Formicidae</taxon>
        <taxon>Ponerinae</taxon>
        <taxon>Ponerini</taxon>
        <taxon>Dinoponera</taxon>
    </lineage>
</organism>
<evidence type="ECO:0000256" key="5">
    <source>
        <dbReference type="ARBA" id="ARBA00023242"/>
    </source>
</evidence>
<dbReference type="Pfam" id="PF05557">
    <property type="entry name" value="MAD"/>
    <property type="match status" value="1"/>
</dbReference>
<evidence type="ECO:0000256" key="1">
    <source>
        <dbReference type="ARBA" id="ARBA00004123"/>
    </source>
</evidence>
<evidence type="ECO:0000256" key="3">
    <source>
        <dbReference type="ARBA" id="ARBA00022618"/>
    </source>
</evidence>
<dbReference type="KEGG" id="dqu:106749602"/>
<keyword evidence="6" id="KW-0131">Cell cycle</keyword>
<dbReference type="GeneID" id="106749602"/>
<dbReference type="GO" id="GO:0007094">
    <property type="term" value="P:mitotic spindle assembly checkpoint signaling"/>
    <property type="evidence" value="ECO:0007669"/>
    <property type="project" value="InterPro"/>
</dbReference>
<dbReference type="RefSeq" id="XP_014484736.1">
    <property type="nucleotide sequence ID" value="XM_014629250.1"/>
</dbReference>
<reference evidence="9" key="1">
    <citation type="submission" date="2025-08" db="UniProtKB">
        <authorList>
            <consortium name="RefSeq"/>
        </authorList>
    </citation>
    <scope>IDENTIFICATION</scope>
</reference>
<protein>
    <submittedName>
        <fullName evidence="9">Mitotic spindle assembly checkpoint protein MAD1</fullName>
    </submittedName>
</protein>
<dbReference type="Gene3D" id="1.20.5.170">
    <property type="match status" value="1"/>
</dbReference>
<keyword evidence="5" id="KW-0539">Nucleus</keyword>
<keyword evidence="8" id="KW-1185">Reference proteome</keyword>
<dbReference type="OrthoDB" id="331602at2759"/>
<dbReference type="PANTHER" id="PTHR23168:SF0">
    <property type="entry name" value="MITOTIC SPINDLE ASSEMBLY CHECKPOINT PROTEIN MAD1"/>
    <property type="match status" value="1"/>
</dbReference>
<evidence type="ECO:0000256" key="7">
    <source>
        <dbReference type="SAM" id="Coils"/>
    </source>
</evidence>